<accession>A0A8C9P7X5</accession>
<reference evidence="4" key="2">
    <citation type="submission" date="2025-09" db="UniProtKB">
        <authorList>
            <consortium name="Ensembl"/>
        </authorList>
    </citation>
    <scope>IDENTIFICATION</scope>
</reference>
<name>A0A8C9P7X5_SPEDA</name>
<organism evidence="4 5">
    <name type="scientific">Spermophilus dauricus</name>
    <name type="common">Daurian ground squirrel</name>
    <dbReference type="NCBI Taxonomy" id="99837"/>
    <lineage>
        <taxon>Eukaryota</taxon>
        <taxon>Metazoa</taxon>
        <taxon>Chordata</taxon>
        <taxon>Craniata</taxon>
        <taxon>Vertebrata</taxon>
        <taxon>Euteleostomi</taxon>
        <taxon>Mammalia</taxon>
        <taxon>Eutheria</taxon>
        <taxon>Euarchontoglires</taxon>
        <taxon>Glires</taxon>
        <taxon>Rodentia</taxon>
        <taxon>Sciuromorpha</taxon>
        <taxon>Sciuridae</taxon>
        <taxon>Xerinae</taxon>
        <taxon>Marmotini</taxon>
        <taxon>Spermophilus</taxon>
    </lineage>
</organism>
<keyword evidence="1" id="KW-0677">Repeat</keyword>
<dbReference type="PANTHER" id="PTHR24171">
    <property type="entry name" value="ANKYRIN REPEAT DOMAIN-CONTAINING PROTEIN 39-RELATED"/>
    <property type="match status" value="1"/>
</dbReference>
<evidence type="ECO:0000313" key="5">
    <source>
        <dbReference type="Proteomes" id="UP000694422"/>
    </source>
</evidence>
<dbReference type="Proteomes" id="UP000694422">
    <property type="component" value="Unplaced"/>
</dbReference>
<protein>
    <submittedName>
        <fullName evidence="4">Uncharacterized protein</fullName>
    </submittedName>
</protein>
<dbReference type="InterPro" id="IPR002110">
    <property type="entry name" value="Ankyrin_rpt"/>
</dbReference>
<reference evidence="4" key="1">
    <citation type="submission" date="2025-08" db="UniProtKB">
        <authorList>
            <consortium name="Ensembl"/>
        </authorList>
    </citation>
    <scope>IDENTIFICATION</scope>
</reference>
<dbReference type="InterPro" id="IPR036770">
    <property type="entry name" value="Ankyrin_rpt-contain_sf"/>
</dbReference>
<dbReference type="PROSITE" id="PS50297">
    <property type="entry name" value="ANK_REP_REGION"/>
    <property type="match status" value="2"/>
</dbReference>
<evidence type="ECO:0000256" key="3">
    <source>
        <dbReference type="PROSITE-ProRule" id="PRU00023"/>
    </source>
</evidence>
<dbReference type="Ensembl" id="ENSSDAT00000004214.1">
    <property type="protein sequence ID" value="ENSSDAP00000003655.1"/>
    <property type="gene ID" value="ENSSDAG00000003471.1"/>
</dbReference>
<dbReference type="PRINTS" id="PR01415">
    <property type="entry name" value="ANKYRIN"/>
</dbReference>
<evidence type="ECO:0000313" key="4">
    <source>
        <dbReference type="Ensembl" id="ENSSDAP00000003655.1"/>
    </source>
</evidence>
<dbReference type="SMART" id="SM00248">
    <property type="entry name" value="ANK"/>
    <property type="match status" value="2"/>
</dbReference>
<dbReference type="SUPFAM" id="SSF48403">
    <property type="entry name" value="Ankyrin repeat"/>
    <property type="match status" value="1"/>
</dbReference>
<dbReference type="AlphaFoldDB" id="A0A8C9P7X5"/>
<feature type="repeat" description="ANK" evidence="3">
    <location>
        <begin position="61"/>
        <end position="93"/>
    </location>
</feature>
<dbReference type="PROSITE" id="PS50088">
    <property type="entry name" value="ANK_REPEAT"/>
    <property type="match status" value="2"/>
</dbReference>
<keyword evidence="5" id="KW-1185">Reference proteome</keyword>
<evidence type="ECO:0000256" key="1">
    <source>
        <dbReference type="ARBA" id="ARBA00022737"/>
    </source>
</evidence>
<feature type="repeat" description="ANK" evidence="3">
    <location>
        <begin position="28"/>
        <end position="60"/>
    </location>
</feature>
<keyword evidence="2 3" id="KW-0040">ANK repeat</keyword>
<sequence>MEAAAGGHLSAVQLLVAWGTEVDAQDSLGLTPLHYAALGGHMEVASHLLDRGAQVNAAGWLHKTPLHLAAEYGHSPTMELLLSRGASPTLRTQWGEVAQMSNGGLPQVLPAFQGEQQMRSGHTALQVPSNSL</sequence>
<proteinExistence type="predicted"/>
<dbReference type="Pfam" id="PF12796">
    <property type="entry name" value="Ank_2"/>
    <property type="match status" value="1"/>
</dbReference>
<evidence type="ECO:0000256" key="2">
    <source>
        <dbReference type="ARBA" id="ARBA00023043"/>
    </source>
</evidence>
<dbReference type="Gene3D" id="1.25.40.20">
    <property type="entry name" value="Ankyrin repeat-containing domain"/>
    <property type="match status" value="1"/>
</dbReference>